<dbReference type="EMBL" id="JABCJE010000016">
    <property type="protein sequence ID" value="NVO25474.1"/>
    <property type="molecule type" value="Genomic_DNA"/>
</dbReference>
<dbReference type="InterPro" id="IPR029044">
    <property type="entry name" value="Nucleotide-diphossugar_trans"/>
</dbReference>
<feature type="domain" description="Glycosyltransferase 2-like" evidence="1">
    <location>
        <begin position="434"/>
        <end position="557"/>
    </location>
</feature>
<evidence type="ECO:0000313" key="2">
    <source>
        <dbReference type="EMBL" id="NVO25474.1"/>
    </source>
</evidence>
<sequence>MLHQRSKLSLPAGFDRIILYPDCAFAWGDKKIVADSCLSINGNIYKFSESGECKELAIEQAHDIAFKLSEVSARDIVSREVAKVTAFVNKLEDWSLPDSNTLQILVNDSHRSMEIQILPLTTISMQPGKYELSFLAATHHCDVTVILEYLADGKLVKEDTVRIEASFIGGRVREKYQEIVFNTEVADPGVTYQFRMKLISSGQLIDSNPKNPFIFLADLKFCSRNSGTNLASGGLEFGFAKITGKSNFISTAPISSEANVNGIHLRSPSGEVCLLDSKSLKISMLENQGHTLIFSSDSPGIFSVFINNRLSTKVSFGDAPCSIKLPNEFLTGEMVFLKICDEWGIRTFFQDYIVLPKILTPHEVMLRESRPPFPSVPSAIENFRYKSLKEHLKAGSDKEILDQLPWALQVLEGGYENVQIKPLSFPKVDQPDVSIIIPAHNKVEATYTALCALLLSYNKSKFEVIVVDDASDDDTMSLHEYVKNVTFIRNDVSQRFIKSCNAAAKVASGKFLALLNNDTEPTCFWIDELLEVFNRFEDVGLVGSKLIYPDGNLQEAGGIVWKSGNPWNYGKGKNPWDPRFNYAREVDYVSGAAMLVAKDLWEKLDGLSSYLEPMYFEDTDFAFKVRDAGLKVFFAPFSVVYHHEGLTSGTDLNSGLKSNQLKNAPKFKKKWIQKFRDHPKEGTDPDFAKDSGILGRVLFLDYATPRPDLDAGSYAALQEMSLVQSLGYKVTFLPINLAHLGEYTSELEKSGIETIYSPFALSVDDFLKSRGEEFDIVYITRYHVAIDFIRKIRESCPHAKILFNNADLHFLRELRVAKAKSDPELLKAAKKTRKEEMSVIENVDVVFSYNEFEHVVIESHTNKNVKVLLAPWVVSSPSEVPSLHGRVGLSFVGSYQHYPNEEAVKWFASEVCPLLNGNRQDTHLHVYGSGMKKGLKDLNSDSIFVEGYVSNISDAYNKHKIFIAPLISGAGIKGKVLSAISHGIPTIVSPIAAEGIGLRDGSECLIASSPQEWINCINRLNTDEDLWSDLSNAGRKFTLDRYSFERGRVHMKAAFDYLGCFNYLE</sequence>
<dbReference type="SUPFAM" id="SSF53448">
    <property type="entry name" value="Nucleotide-diphospho-sugar transferases"/>
    <property type="match status" value="1"/>
</dbReference>
<comment type="caution">
    <text evidence="2">The sequence shown here is derived from an EMBL/GenBank/DDBJ whole genome shotgun (WGS) entry which is preliminary data.</text>
</comment>
<organism evidence="2 3">
    <name type="scientific">Donghicola mangrovi</name>
    <dbReference type="NCBI Taxonomy" id="2729614"/>
    <lineage>
        <taxon>Bacteria</taxon>
        <taxon>Pseudomonadati</taxon>
        <taxon>Pseudomonadota</taxon>
        <taxon>Alphaproteobacteria</taxon>
        <taxon>Rhodobacterales</taxon>
        <taxon>Roseobacteraceae</taxon>
        <taxon>Donghicola</taxon>
    </lineage>
</organism>
<dbReference type="Gene3D" id="3.40.50.2000">
    <property type="entry name" value="Glycogen Phosphorylase B"/>
    <property type="match status" value="1"/>
</dbReference>
<dbReference type="CDD" id="cd04186">
    <property type="entry name" value="GT_2_like_c"/>
    <property type="match status" value="1"/>
</dbReference>
<evidence type="ECO:0000259" key="1">
    <source>
        <dbReference type="Pfam" id="PF00535"/>
    </source>
</evidence>
<protein>
    <submittedName>
        <fullName evidence="2">Glycosyltransferase</fullName>
    </submittedName>
</protein>
<dbReference type="InterPro" id="IPR001173">
    <property type="entry name" value="Glyco_trans_2-like"/>
</dbReference>
<accession>A0A850Q987</accession>
<dbReference type="AlphaFoldDB" id="A0A850Q987"/>
<dbReference type="PANTHER" id="PTHR43179">
    <property type="entry name" value="RHAMNOSYLTRANSFERASE WBBL"/>
    <property type="match status" value="1"/>
</dbReference>
<dbReference type="Proteomes" id="UP000592216">
    <property type="component" value="Unassembled WGS sequence"/>
</dbReference>
<dbReference type="RefSeq" id="WP_177159017.1">
    <property type="nucleotide sequence ID" value="NZ_JABCJE010000016.1"/>
</dbReference>
<dbReference type="Pfam" id="PF13692">
    <property type="entry name" value="Glyco_trans_1_4"/>
    <property type="match status" value="1"/>
</dbReference>
<proteinExistence type="predicted"/>
<reference evidence="2 3" key="1">
    <citation type="submission" date="2020-04" db="EMBL/GenBank/DDBJ databases">
        <title>Donghicola sp., a member of the Rhodobacteraceae family isolated from mangrove forest in Thailand.</title>
        <authorList>
            <person name="Charoenyingcharoen P."/>
            <person name="Yukphan P."/>
        </authorList>
    </citation>
    <scope>NUCLEOTIDE SEQUENCE [LARGE SCALE GENOMIC DNA]</scope>
    <source>
        <strain evidence="2 3">B5-SW-15</strain>
    </source>
</reference>
<dbReference type="SUPFAM" id="SSF53756">
    <property type="entry name" value="UDP-Glycosyltransferase/glycogen phosphorylase"/>
    <property type="match status" value="1"/>
</dbReference>
<gene>
    <name evidence="2" type="ORF">HJ536_19135</name>
</gene>
<evidence type="ECO:0000313" key="3">
    <source>
        <dbReference type="Proteomes" id="UP000592216"/>
    </source>
</evidence>
<dbReference type="Pfam" id="PF00535">
    <property type="entry name" value="Glycos_transf_2"/>
    <property type="match status" value="1"/>
</dbReference>
<dbReference type="Gene3D" id="3.90.550.10">
    <property type="entry name" value="Spore Coat Polysaccharide Biosynthesis Protein SpsA, Chain A"/>
    <property type="match status" value="1"/>
</dbReference>
<dbReference type="PANTHER" id="PTHR43179:SF7">
    <property type="entry name" value="RHAMNOSYLTRANSFERASE WBBL"/>
    <property type="match status" value="1"/>
</dbReference>
<keyword evidence="2" id="KW-0808">Transferase</keyword>
<dbReference type="GO" id="GO:0016740">
    <property type="term" value="F:transferase activity"/>
    <property type="evidence" value="ECO:0007669"/>
    <property type="project" value="UniProtKB-KW"/>
</dbReference>
<name>A0A850Q987_9RHOB</name>